<dbReference type="RefSeq" id="YP_007236808.1">
    <property type="nucleotide sequence ID" value="NC_019917.1"/>
</dbReference>
<sequence length="304" mass="30982">MTMALKLSNNGVGFLAAALAADGDKIALQPGQGESFPILAAGDWCPCTLVNAAGHVEIVRVTARSDDTFTVQRAQEGTAAIACAAGDRFEHRMTAGTLMAMFSAMTAAIKQIWPRVGDIKPWRGAVADIAAVHGPGWQLADGTNGTTDLRDRFIVGAGVSYAPGATGGANTVVLAATHMPAHNHAVTDPGHAHTVSDPGHAHSVYDPGHAHNTYSNYYNLGAQGSGTVTPYNGAGQVVSGGAVLTGYTGIGIYGAATGVSIQSRATGITTQNAGGGAAHENRPPYYAVAFIEYTGLGVVDPLAS</sequence>
<dbReference type="Proteomes" id="UP000009014">
    <property type="component" value="Segment"/>
</dbReference>
<dbReference type="GeneID" id="14296451"/>
<dbReference type="CDD" id="cd22641">
    <property type="entry name" value="C24-like"/>
    <property type="match status" value="1"/>
</dbReference>
<name>I6XGF3_9CAUD</name>
<reference evidence="1 2" key="1">
    <citation type="submission" date="2012-05" db="EMBL/GenBank/DDBJ databases">
        <title>Complete genome of the Bcep22-like bacteriophage BcepMigl.</title>
        <authorList>
            <person name="Gill J.J."/>
            <person name="Migl D.M."/>
            <person name="Summer E.J."/>
            <person name="Gonzlaez C.F."/>
            <person name="Young R."/>
        </authorList>
    </citation>
    <scope>NUCLEOTIDE SEQUENCE [LARGE SCALE GENOMIC DNA]</scope>
</reference>
<keyword evidence="2" id="KW-1185">Reference proteome</keyword>
<proteinExistence type="predicted"/>
<dbReference type="EMBL" id="JX104231">
    <property type="protein sequence ID" value="AFN39131.1"/>
    <property type="molecule type" value="Genomic_DNA"/>
</dbReference>
<gene>
    <name evidence="1" type="ORF">BcepMigl_gp62</name>
</gene>
<accession>I6XGF3</accession>
<organism evidence="1 2">
    <name type="scientific">Burkholderia phage BcepMigl</name>
    <dbReference type="NCBI Taxonomy" id="2886899"/>
    <lineage>
        <taxon>Viruses</taxon>
        <taxon>Duplodnaviria</taxon>
        <taxon>Heunggongvirae</taxon>
        <taxon>Uroviricota</taxon>
        <taxon>Caudoviricetes</taxon>
        <taxon>Lessievirus</taxon>
        <taxon>Lessievirus bcepmigl</taxon>
    </lineage>
</organism>
<evidence type="ECO:0000313" key="1">
    <source>
        <dbReference type="EMBL" id="AFN39131.1"/>
    </source>
</evidence>
<evidence type="ECO:0000313" key="2">
    <source>
        <dbReference type="Proteomes" id="UP000009014"/>
    </source>
</evidence>
<dbReference type="KEGG" id="vg:14296451"/>
<protein>
    <submittedName>
        <fullName evidence="1">Tail fiber</fullName>
    </submittedName>
</protein>
<dbReference type="SUPFAM" id="SSF88874">
    <property type="entry name" value="Receptor-binding domain of short tail fibre protein gp12"/>
    <property type="match status" value="1"/>
</dbReference>
<dbReference type="OrthoDB" id="6870at10239"/>